<evidence type="ECO:0000313" key="1">
    <source>
        <dbReference type="EMBL" id="KAF3943756.1"/>
    </source>
</evidence>
<protein>
    <submittedName>
        <fullName evidence="1">Uncharacterized protein</fullName>
    </submittedName>
</protein>
<keyword evidence="2" id="KW-1185">Reference proteome</keyword>
<dbReference type="EMBL" id="JRKL02012790">
    <property type="protein sequence ID" value="KAF3943756.1"/>
    <property type="molecule type" value="Genomic_DNA"/>
</dbReference>
<comment type="caution">
    <text evidence="1">The sequence shown here is derived from an EMBL/GenBank/DDBJ whole genome shotgun (WGS) entry which is preliminary data.</text>
</comment>
<dbReference type="Proteomes" id="UP000737018">
    <property type="component" value="Unassembled WGS sequence"/>
</dbReference>
<organism evidence="1 2">
    <name type="scientific">Castanea mollissima</name>
    <name type="common">Chinese chestnut</name>
    <dbReference type="NCBI Taxonomy" id="60419"/>
    <lineage>
        <taxon>Eukaryota</taxon>
        <taxon>Viridiplantae</taxon>
        <taxon>Streptophyta</taxon>
        <taxon>Embryophyta</taxon>
        <taxon>Tracheophyta</taxon>
        <taxon>Spermatophyta</taxon>
        <taxon>Magnoliopsida</taxon>
        <taxon>eudicotyledons</taxon>
        <taxon>Gunneridae</taxon>
        <taxon>Pentapetalae</taxon>
        <taxon>rosids</taxon>
        <taxon>fabids</taxon>
        <taxon>Fagales</taxon>
        <taxon>Fagaceae</taxon>
        <taxon>Castanea</taxon>
    </lineage>
</organism>
<name>A0A8J4Q910_9ROSI</name>
<evidence type="ECO:0000313" key="2">
    <source>
        <dbReference type="Proteomes" id="UP000737018"/>
    </source>
</evidence>
<dbReference type="AlphaFoldDB" id="A0A8J4Q910"/>
<gene>
    <name evidence="1" type="ORF">CMV_029714</name>
</gene>
<proteinExistence type="predicted"/>
<reference evidence="1" key="1">
    <citation type="submission" date="2020-03" db="EMBL/GenBank/DDBJ databases">
        <title>Castanea mollissima Vanexum genome sequencing.</title>
        <authorList>
            <person name="Staton M."/>
        </authorList>
    </citation>
    <scope>NUCLEOTIDE SEQUENCE</scope>
    <source>
        <tissue evidence="1">Leaf</tissue>
    </source>
</reference>
<sequence length="71" mass="8139">MIQAHFRAGSRFPTLQVSDAFQRIEILLQLPPVLQPRLICYLQDQTSLAAGRYSRTIGFFFFLCSSFSKPN</sequence>
<accession>A0A8J4Q910</accession>